<organism evidence="1 2">
    <name type="scientific">Escallonia herrerae</name>
    <dbReference type="NCBI Taxonomy" id="1293975"/>
    <lineage>
        <taxon>Eukaryota</taxon>
        <taxon>Viridiplantae</taxon>
        <taxon>Streptophyta</taxon>
        <taxon>Embryophyta</taxon>
        <taxon>Tracheophyta</taxon>
        <taxon>Spermatophyta</taxon>
        <taxon>Magnoliopsida</taxon>
        <taxon>eudicotyledons</taxon>
        <taxon>Gunneridae</taxon>
        <taxon>Pentapetalae</taxon>
        <taxon>asterids</taxon>
        <taxon>campanulids</taxon>
        <taxon>Escalloniales</taxon>
        <taxon>Escalloniaceae</taxon>
        <taxon>Escallonia</taxon>
    </lineage>
</organism>
<dbReference type="Proteomes" id="UP001188597">
    <property type="component" value="Unassembled WGS sequence"/>
</dbReference>
<gene>
    <name evidence="1" type="ORF">RJ639_047705</name>
</gene>
<proteinExistence type="predicted"/>
<comment type="caution">
    <text evidence="1">The sequence shown here is derived from an EMBL/GenBank/DDBJ whole genome shotgun (WGS) entry which is preliminary data.</text>
</comment>
<dbReference type="AlphaFoldDB" id="A0AA89AYJ5"/>
<evidence type="ECO:0000313" key="2">
    <source>
        <dbReference type="Proteomes" id="UP001188597"/>
    </source>
</evidence>
<protein>
    <submittedName>
        <fullName evidence="1">Uncharacterized protein</fullName>
    </submittedName>
</protein>
<dbReference type="EMBL" id="JAVXUP010000823">
    <property type="protein sequence ID" value="KAK3020265.1"/>
    <property type="molecule type" value="Genomic_DNA"/>
</dbReference>
<reference evidence="1" key="1">
    <citation type="submission" date="2022-12" db="EMBL/GenBank/DDBJ databases">
        <title>Draft genome assemblies for two species of Escallonia (Escalloniales).</title>
        <authorList>
            <person name="Chanderbali A."/>
            <person name="Dervinis C."/>
            <person name="Anghel I."/>
            <person name="Soltis D."/>
            <person name="Soltis P."/>
            <person name="Zapata F."/>
        </authorList>
    </citation>
    <scope>NUCLEOTIDE SEQUENCE</scope>
    <source>
        <strain evidence="1">UCBG64.0493</strain>
        <tissue evidence="1">Leaf</tissue>
    </source>
</reference>
<name>A0AA89AYJ5_9ASTE</name>
<accession>A0AA89AYJ5</accession>
<sequence>MQCGTLSSLLIFSFEWFTYVLFETSICLLRKIALCGVSKGNNEDLVWTVHGEGSSSHSNRMENDVELNIGGGGAMHEMVNDIFTSRSEDPCVKVANFYKYMSDVDRPLYSGCKTETKLSFIVWLFNLKCTSKWTDKSVDLLLGYSSAVNGGANSSYL</sequence>
<keyword evidence="2" id="KW-1185">Reference proteome</keyword>
<evidence type="ECO:0000313" key="1">
    <source>
        <dbReference type="EMBL" id="KAK3020265.1"/>
    </source>
</evidence>